<accession>A0A1I5DC60</accession>
<name>A0A1I5DC60_9GAMM</name>
<sequence>MFNKEDKLYNSDLSSVTLSVPKDSDVVIGQSFYLYITIILNGKLPSELDVNLDVKTGLAVDSITKAVPLPSKQNAMQAIAYLTIDDKDSLKPGDQVSYKLSIPNIYSKEINYTVNLIDLDSLQLSVDKYYCILPQGNTNIGVGNNNFIRYSANLNNNNGKGMKNTPIQISASIKDDLNEDVIITTDPDDGLHSPVQIIPIDEYDQVVVPIVSNNSGKISFRVYPMKDKPVVLQLGSEIPGGDEYFLAPTVYMLSPRPKDPREYLPVPTISNFSDGQLKAYGSDYTFDVKIEPYHNAYDSDSLIFFIDDKIVLPISTIGHANPPNYSFKLYYDMFTENKESKLYYVIAPKSGNNEYSKILPITYIGGGDNIPSDKISRVYEKPIVYSSWANPKSDPPLNNNDDIIDETYYINSFDIKNGRKEYSHNRNNGGYGLFVKITGTKDTQDKYKPKFGDTVHFTMYLNGGFYKNERVHEKDVKHRKDISCVINDVPDHSGGSTSTTVVYIEYEQLVGFSHDSNNSQAMIYFEYYFYNEGNRIYSDFWSSKIETSGN</sequence>
<protein>
    <submittedName>
        <fullName evidence="1">Uncharacterized protein</fullName>
    </submittedName>
</protein>
<dbReference type="RefSeq" id="WP_092520302.1">
    <property type="nucleotide sequence ID" value="NZ_CAWRAH010000082.1"/>
</dbReference>
<evidence type="ECO:0000313" key="1">
    <source>
        <dbReference type="EMBL" id="SFN96716.1"/>
    </source>
</evidence>
<dbReference type="AlphaFoldDB" id="A0A1I5DC60"/>
<dbReference type="OrthoDB" id="6437954at2"/>
<organism evidence="1 2">
    <name type="scientific">Xenorhabdus japonica</name>
    <dbReference type="NCBI Taxonomy" id="53341"/>
    <lineage>
        <taxon>Bacteria</taxon>
        <taxon>Pseudomonadati</taxon>
        <taxon>Pseudomonadota</taxon>
        <taxon>Gammaproteobacteria</taxon>
        <taxon>Enterobacterales</taxon>
        <taxon>Morganellaceae</taxon>
        <taxon>Xenorhabdus</taxon>
    </lineage>
</organism>
<gene>
    <name evidence="1" type="ORF">SAMN05421579_1384</name>
</gene>
<dbReference type="EMBL" id="FOVO01000038">
    <property type="protein sequence ID" value="SFN96716.1"/>
    <property type="molecule type" value="Genomic_DNA"/>
</dbReference>
<evidence type="ECO:0000313" key="2">
    <source>
        <dbReference type="Proteomes" id="UP000199011"/>
    </source>
</evidence>
<keyword evidence="2" id="KW-1185">Reference proteome</keyword>
<proteinExistence type="predicted"/>
<reference evidence="2" key="1">
    <citation type="submission" date="2016-10" db="EMBL/GenBank/DDBJ databases">
        <authorList>
            <person name="Varghese N."/>
            <person name="Submissions S."/>
        </authorList>
    </citation>
    <scope>NUCLEOTIDE SEQUENCE [LARGE SCALE GENOMIC DNA]</scope>
    <source>
        <strain evidence="2">DSM 16522</strain>
    </source>
</reference>
<dbReference type="Proteomes" id="UP000199011">
    <property type="component" value="Unassembled WGS sequence"/>
</dbReference>